<comment type="caution">
    <text evidence="2">The sequence shown here is derived from an EMBL/GenBank/DDBJ whole genome shotgun (WGS) entry which is preliminary data.</text>
</comment>
<dbReference type="OrthoDB" id="1904025at2759"/>
<proteinExistence type="predicted"/>
<accession>A0A834ZRL4</accession>
<name>A0A834ZRL4_TETSI</name>
<evidence type="ECO:0000256" key="1">
    <source>
        <dbReference type="SAM" id="MobiDB-lite"/>
    </source>
</evidence>
<feature type="compositionally biased region" description="Basic and acidic residues" evidence="1">
    <location>
        <begin position="294"/>
        <end position="303"/>
    </location>
</feature>
<feature type="region of interest" description="Disordered" evidence="1">
    <location>
        <begin position="252"/>
        <end position="308"/>
    </location>
</feature>
<reference evidence="2 3" key="1">
    <citation type="submission" date="2020-04" db="EMBL/GenBank/DDBJ databases">
        <title>Plant Genome Project.</title>
        <authorList>
            <person name="Zhang R.-G."/>
        </authorList>
    </citation>
    <scope>NUCLEOTIDE SEQUENCE [LARGE SCALE GENOMIC DNA]</scope>
    <source>
        <strain evidence="2">YNK0</strain>
        <tissue evidence="2">Leaf</tissue>
    </source>
</reference>
<dbReference type="PANTHER" id="PTHR37392">
    <property type="entry name" value="OS09G0556800 PROTEIN"/>
    <property type="match status" value="1"/>
</dbReference>
<dbReference type="EMBL" id="JABCRI010000004">
    <property type="protein sequence ID" value="KAF8407197.1"/>
    <property type="molecule type" value="Genomic_DNA"/>
</dbReference>
<dbReference type="OMA" id="GEGPNTK"/>
<dbReference type="PANTHER" id="PTHR37392:SF1">
    <property type="entry name" value="OS09G0556800 PROTEIN"/>
    <property type="match status" value="1"/>
</dbReference>
<evidence type="ECO:0000313" key="2">
    <source>
        <dbReference type="EMBL" id="KAF8407197.1"/>
    </source>
</evidence>
<organism evidence="2 3">
    <name type="scientific">Tetracentron sinense</name>
    <name type="common">Spur-leaf</name>
    <dbReference type="NCBI Taxonomy" id="13715"/>
    <lineage>
        <taxon>Eukaryota</taxon>
        <taxon>Viridiplantae</taxon>
        <taxon>Streptophyta</taxon>
        <taxon>Embryophyta</taxon>
        <taxon>Tracheophyta</taxon>
        <taxon>Spermatophyta</taxon>
        <taxon>Magnoliopsida</taxon>
        <taxon>Trochodendrales</taxon>
        <taxon>Trochodendraceae</taxon>
        <taxon>Tetracentron</taxon>
    </lineage>
</organism>
<protein>
    <submittedName>
        <fullName evidence="2">Uncharacterized protein</fullName>
    </submittedName>
</protein>
<keyword evidence="3" id="KW-1185">Reference proteome</keyword>
<gene>
    <name evidence="2" type="ORF">HHK36_006324</name>
</gene>
<dbReference type="Proteomes" id="UP000655225">
    <property type="component" value="Unassembled WGS sequence"/>
</dbReference>
<feature type="compositionally biased region" description="Basic and acidic residues" evidence="1">
    <location>
        <begin position="275"/>
        <end position="284"/>
    </location>
</feature>
<dbReference type="AlphaFoldDB" id="A0A834ZRL4"/>
<evidence type="ECO:0000313" key="3">
    <source>
        <dbReference type="Proteomes" id="UP000655225"/>
    </source>
</evidence>
<sequence length="575" mass="65786">MGYTYTPTYYSSLHDTITTLCKTILPFSFKKRQLPGLAADQKLSKQQSENLKWQQESFHRILNLIGLHKEGILSESEVSAFRSQLLDTLIASPPSQEQPTVIRDKLLFLQELFYTKCISVDDYHSSKRPLLQRLAVQGAEIEVRDVIVAGPKENSEEEWSVIEFKDEQCLVDKENLYSKTKPKHRSPLKQIKGAASKISFISPHKSGKNKAKKGIIDSVPEPFPFDPNISSTTTTVNELESFKENPFWDFQSKEKESETRSILMSEGSPPAAVNVEKERNSSDRVKKKPFRTLFQREKKEGHLGDPVLDPEERAAKSAKKQWGFDGLKKWKRSNCEDETAPLPLGERSDDQASLNPCRLVASPIGEGPDTKKIKKKVHSDGSASDFFIDKVLGENIKKELSRIQTELYTTNPNLQFSNDQIEAISTRLPVDKADLKKFFPKSWCDRYGDIVLDVVKKEFKDHVGEMESLRNAAREKHNSARWVTFEEDENCHPNLFVHHDQSNQLKQGKITPASMENYTTTGSTGNSSRCFENNPFFENNNPFHDHSESNRDRLRSESAFFQYQNPFWSPRHMMS</sequence>